<proteinExistence type="inferred from homology"/>
<name>A0ABR7Z3J4_9PSED</name>
<keyword evidence="4" id="KW-0106">Calcium</keyword>
<reference evidence="6 7" key="1">
    <citation type="journal article" date="2020" name="Insects">
        <title>Bacteria Belonging to Pseudomonas typographi sp. nov. from the Bark Beetle Ips typographus Have Genomic Potential to Aid in the Host Ecology.</title>
        <authorList>
            <person name="Peral-Aranega E."/>
            <person name="Saati-Santamaria Z."/>
            <person name="Kolarik M."/>
            <person name="Rivas R."/>
            <person name="Garcia-Fraile P."/>
        </authorList>
    </citation>
    <scope>NUCLEOTIDE SEQUENCE [LARGE SCALE GENOMIC DNA]</scope>
    <source>
        <strain evidence="6 7">CA3A</strain>
    </source>
</reference>
<keyword evidence="3" id="KW-0378">Hydrolase</keyword>
<dbReference type="CDD" id="cd16145">
    <property type="entry name" value="ARS_like"/>
    <property type="match status" value="1"/>
</dbReference>
<dbReference type="InterPro" id="IPR017850">
    <property type="entry name" value="Alkaline_phosphatase_core_sf"/>
</dbReference>
<evidence type="ECO:0000313" key="7">
    <source>
        <dbReference type="Proteomes" id="UP000805841"/>
    </source>
</evidence>
<gene>
    <name evidence="6" type="ORF">HAQ05_15430</name>
</gene>
<accession>A0ABR7Z3J4</accession>
<protein>
    <submittedName>
        <fullName evidence="6">Arylsulfatase</fullName>
    </submittedName>
</protein>
<evidence type="ECO:0000256" key="2">
    <source>
        <dbReference type="ARBA" id="ARBA00022723"/>
    </source>
</evidence>
<dbReference type="Pfam" id="PF00884">
    <property type="entry name" value="Sulfatase"/>
    <property type="match status" value="1"/>
</dbReference>
<feature type="domain" description="Sulfatase N-terminal" evidence="5">
    <location>
        <begin position="37"/>
        <end position="370"/>
    </location>
</feature>
<comment type="similarity">
    <text evidence="1">Belongs to the sulfatase family.</text>
</comment>
<dbReference type="InterPro" id="IPR006311">
    <property type="entry name" value="TAT_signal"/>
</dbReference>
<dbReference type="Gene3D" id="3.30.1120.10">
    <property type="match status" value="1"/>
</dbReference>
<dbReference type="InterPro" id="IPR050738">
    <property type="entry name" value="Sulfatase"/>
</dbReference>
<dbReference type="SUPFAM" id="SSF53649">
    <property type="entry name" value="Alkaline phosphatase-like"/>
    <property type="match status" value="1"/>
</dbReference>
<sequence>MSDSMYDLDRRRFLQLTGTALALATLPALASERRKAPNIIFILADDLGIGDVGCYGQTRLRTPNIDRLAQEGKLFTQAYAGAPICSPSRCTLMTGLNTGHSRIRGNFALAGGIVGSKGSERVRRTNLQPQDITVAQQLRALGYHTGLMGKWHLDGYDPGATPLDHGFDEFRGWLIQAPSTQGYFPTQRYHQRELVDIPQALGQTAAHYETDLCTDDACDFIRRNAAQTAPFFLFLGYSAPHSPYISPSYGSFAGEPWTQDQKSYAAMIELMDQGIGSVLRTLKEQGVDQDTVVFFASDNGARSEATPEQTAVVEFFASSGRYRGYKRDLYEGGIHEPFIVRWPGTIKAASTSDEPVYFPDFLPTALALAGGTASTTDGVDFSPLLSNDGARLKPRYFYWETYEPEFRQAVRRDNWKAIRLSAGAPLELYDLKQDPSETHNIASLHPQVITELEQYLSTARTSSVEYP</sequence>
<comment type="caution">
    <text evidence="6">The sequence shown here is derived from an EMBL/GenBank/DDBJ whole genome shotgun (WGS) entry which is preliminary data.</text>
</comment>
<dbReference type="InterPro" id="IPR024607">
    <property type="entry name" value="Sulfatase_CS"/>
</dbReference>
<dbReference type="PROSITE" id="PS00523">
    <property type="entry name" value="SULFATASE_1"/>
    <property type="match status" value="1"/>
</dbReference>
<keyword evidence="2" id="KW-0479">Metal-binding</keyword>
<organism evidence="6 7">
    <name type="scientific">Pseudomonas typographi</name>
    <dbReference type="NCBI Taxonomy" id="2715964"/>
    <lineage>
        <taxon>Bacteria</taxon>
        <taxon>Pseudomonadati</taxon>
        <taxon>Pseudomonadota</taxon>
        <taxon>Gammaproteobacteria</taxon>
        <taxon>Pseudomonadales</taxon>
        <taxon>Pseudomonadaceae</taxon>
        <taxon>Pseudomonas</taxon>
    </lineage>
</organism>
<evidence type="ECO:0000313" key="6">
    <source>
        <dbReference type="EMBL" id="MBD1600086.1"/>
    </source>
</evidence>
<dbReference type="PANTHER" id="PTHR42693">
    <property type="entry name" value="ARYLSULFATASE FAMILY MEMBER"/>
    <property type="match status" value="1"/>
</dbReference>
<evidence type="ECO:0000259" key="5">
    <source>
        <dbReference type="Pfam" id="PF00884"/>
    </source>
</evidence>
<dbReference type="EMBL" id="JAAOCA010000018">
    <property type="protein sequence ID" value="MBD1600086.1"/>
    <property type="molecule type" value="Genomic_DNA"/>
</dbReference>
<dbReference type="InterPro" id="IPR000917">
    <property type="entry name" value="Sulfatase_N"/>
</dbReference>
<evidence type="ECO:0000256" key="3">
    <source>
        <dbReference type="ARBA" id="ARBA00022801"/>
    </source>
</evidence>
<evidence type="ECO:0000256" key="1">
    <source>
        <dbReference type="ARBA" id="ARBA00008779"/>
    </source>
</evidence>
<dbReference type="PROSITE" id="PS51318">
    <property type="entry name" value="TAT"/>
    <property type="match status" value="1"/>
</dbReference>
<dbReference type="RefSeq" id="WP_190422112.1">
    <property type="nucleotide sequence ID" value="NZ_JAAOCA010000018.1"/>
</dbReference>
<dbReference type="Proteomes" id="UP000805841">
    <property type="component" value="Unassembled WGS sequence"/>
</dbReference>
<dbReference type="Gene3D" id="3.40.720.10">
    <property type="entry name" value="Alkaline Phosphatase, subunit A"/>
    <property type="match status" value="1"/>
</dbReference>
<evidence type="ECO:0000256" key="4">
    <source>
        <dbReference type="ARBA" id="ARBA00022837"/>
    </source>
</evidence>
<dbReference type="PANTHER" id="PTHR42693:SF53">
    <property type="entry name" value="ENDO-4-O-SULFATASE"/>
    <property type="match status" value="1"/>
</dbReference>
<keyword evidence="7" id="KW-1185">Reference proteome</keyword>